<dbReference type="Proteomes" id="UP000290809">
    <property type="component" value="Unassembled WGS sequence"/>
</dbReference>
<dbReference type="AlphaFoldDB" id="A0A430QTC5"/>
<dbReference type="STRING" id="6184.A0A430QTC5"/>
<reference evidence="1 2" key="1">
    <citation type="journal article" date="2019" name="PLoS Pathog.">
        <title>Genome sequence of the bovine parasite Schistosoma bovis Tanzania.</title>
        <authorList>
            <person name="Oey H."/>
            <person name="Zakrzewski M."/>
            <person name="Gobert G."/>
            <person name="Gravermann K."/>
            <person name="Stoye J."/>
            <person name="Jones M."/>
            <person name="Mcmanus D."/>
            <person name="Krause L."/>
        </authorList>
    </citation>
    <scope>NUCLEOTIDE SEQUENCE [LARGE SCALE GENOMIC DNA]</scope>
    <source>
        <strain evidence="1 2">TAN1997</strain>
    </source>
</reference>
<sequence>MTKEEFRDEFHEACVNEHFDSPVFSTVRKLFRFHCFCTSRFRTKNKMLCTTKLFEYLISGTLGFDTLRRKRRFLKQSIMLMTIFSERIRLFCKMQSCMDN</sequence>
<dbReference type="EMBL" id="QMKO01000898">
    <property type="protein sequence ID" value="RTG90951.1"/>
    <property type="molecule type" value="Genomic_DNA"/>
</dbReference>
<protein>
    <submittedName>
        <fullName evidence="1">Uncharacterized protein</fullName>
    </submittedName>
</protein>
<organism evidence="1 2">
    <name type="scientific">Schistosoma bovis</name>
    <name type="common">Blood fluke</name>
    <dbReference type="NCBI Taxonomy" id="6184"/>
    <lineage>
        <taxon>Eukaryota</taxon>
        <taxon>Metazoa</taxon>
        <taxon>Spiralia</taxon>
        <taxon>Lophotrochozoa</taxon>
        <taxon>Platyhelminthes</taxon>
        <taxon>Trematoda</taxon>
        <taxon>Digenea</taxon>
        <taxon>Strigeidida</taxon>
        <taxon>Schistosomatoidea</taxon>
        <taxon>Schistosomatidae</taxon>
        <taxon>Schistosoma</taxon>
    </lineage>
</organism>
<evidence type="ECO:0000313" key="2">
    <source>
        <dbReference type="Proteomes" id="UP000290809"/>
    </source>
</evidence>
<name>A0A430QTC5_SCHBO</name>
<gene>
    <name evidence="1" type="ORF">DC041_0007610</name>
</gene>
<proteinExistence type="predicted"/>
<comment type="caution">
    <text evidence="1">The sequence shown here is derived from an EMBL/GenBank/DDBJ whole genome shotgun (WGS) entry which is preliminary data.</text>
</comment>
<evidence type="ECO:0000313" key="1">
    <source>
        <dbReference type="EMBL" id="RTG90951.1"/>
    </source>
</evidence>
<accession>A0A430QTC5</accession>
<keyword evidence="2" id="KW-1185">Reference proteome</keyword>